<name>A0A919II30_9ACTN</name>
<reference evidence="1" key="1">
    <citation type="submission" date="2021-01" db="EMBL/GenBank/DDBJ databases">
        <title>Whole genome shotgun sequence of Actinoplanes cyaneus NBRC 14990.</title>
        <authorList>
            <person name="Komaki H."/>
            <person name="Tamura T."/>
        </authorList>
    </citation>
    <scope>NUCLEOTIDE SEQUENCE</scope>
    <source>
        <strain evidence="1">NBRC 14990</strain>
    </source>
</reference>
<organism evidence="1 2">
    <name type="scientific">Actinoplanes cyaneus</name>
    <dbReference type="NCBI Taxonomy" id="52696"/>
    <lineage>
        <taxon>Bacteria</taxon>
        <taxon>Bacillati</taxon>
        <taxon>Actinomycetota</taxon>
        <taxon>Actinomycetes</taxon>
        <taxon>Micromonosporales</taxon>
        <taxon>Micromonosporaceae</taxon>
        <taxon>Actinoplanes</taxon>
    </lineage>
</organism>
<accession>A0A919II30</accession>
<keyword evidence="2" id="KW-1185">Reference proteome</keyword>
<dbReference type="Proteomes" id="UP000619479">
    <property type="component" value="Unassembled WGS sequence"/>
</dbReference>
<gene>
    <name evidence="1" type="ORF">Acy02nite_36380</name>
</gene>
<sequence>MLLALAAAVAVRAGAGPEPGPELHLTATAEQWRVHEVNRQLAIALHNNGDVPVHVTRVEPVLPSFDGESGVDTDALLPVGGLRVDVPVPYGTGSCVAAAAASHVVVDARAEGSTVVERLTLPLPDPNPLLDKLLRADCATQRIEQSVTLRFGPWTDAGASGLRGSLVVERTAAATGTITVHELDGNVMYALRLPARTPLASVTAAAPTASVPLTATPGRCDPHALAEIKKPFEFLATVTLDGGDKLVTDVPVPDADRKTLDTMLRRICKLPPAG</sequence>
<dbReference type="AlphaFoldDB" id="A0A919II30"/>
<evidence type="ECO:0000313" key="1">
    <source>
        <dbReference type="EMBL" id="GID65757.1"/>
    </source>
</evidence>
<dbReference type="EMBL" id="BOMH01000028">
    <property type="protein sequence ID" value="GID65757.1"/>
    <property type="molecule type" value="Genomic_DNA"/>
</dbReference>
<comment type="caution">
    <text evidence="1">The sequence shown here is derived from an EMBL/GenBank/DDBJ whole genome shotgun (WGS) entry which is preliminary data.</text>
</comment>
<proteinExistence type="predicted"/>
<protein>
    <submittedName>
        <fullName evidence="1">Uncharacterized protein</fullName>
    </submittedName>
</protein>
<evidence type="ECO:0000313" key="2">
    <source>
        <dbReference type="Proteomes" id="UP000619479"/>
    </source>
</evidence>